<dbReference type="SUPFAM" id="SSF53254">
    <property type="entry name" value="Phosphoglycerate mutase-like"/>
    <property type="match status" value="1"/>
</dbReference>
<proteinExistence type="predicted"/>
<evidence type="ECO:0000313" key="3">
    <source>
        <dbReference type="Proteomes" id="UP000799438"/>
    </source>
</evidence>
<dbReference type="RefSeq" id="XP_033397897.1">
    <property type="nucleotide sequence ID" value="XM_033540471.1"/>
</dbReference>
<dbReference type="SMART" id="SM00855">
    <property type="entry name" value="PGAM"/>
    <property type="match status" value="1"/>
</dbReference>
<dbReference type="GeneID" id="54297967"/>
<evidence type="ECO:0000313" key="2">
    <source>
        <dbReference type="EMBL" id="KAF2142185.1"/>
    </source>
</evidence>
<reference evidence="2" key="1">
    <citation type="journal article" date="2020" name="Stud. Mycol.">
        <title>101 Dothideomycetes genomes: a test case for predicting lifestyles and emergence of pathogens.</title>
        <authorList>
            <person name="Haridas S."/>
            <person name="Albert R."/>
            <person name="Binder M."/>
            <person name="Bloem J."/>
            <person name="Labutti K."/>
            <person name="Salamov A."/>
            <person name="Andreopoulos B."/>
            <person name="Baker S."/>
            <person name="Barry K."/>
            <person name="Bills G."/>
            <person name="Bluhm B."/>
            <person name="Cannon C."/>
            <person name="Castanera R."/>
            <person name="Culley D."/>
            <person name="Daum C."/>
            <person name="Ezra D."/>
            <person name="Gonzalez J."/>
            <person name="Henrissat B."/>
            <person name="Kuo A."/>
            <person name="Liang C."/>
            <person name="Lipzen A."/>
            <person name="Lutzoni F."/>
            <person name="Magnuson J."/>
            <person name="Mondo S."/>
            <person name="Nolan M."/>
            <person name="Ohm R."/>
            <person name="Pangilinan J."/>
            <person name="Park H.-J."/>
            <person name="Ramirez L."/>
            <person name="Alfaro M."/>
            <person name="Sun H."/>
            <person name="Tritt A."/>
            <person name="Yoshinaga Y."/>
            <person name="Zwiers L.-H."/>
            <person name="Turgeon B."/>
            <person name="Goodwin S."/>
            <person name="Spatafora J."/>
            <person name="Crous P."/>
            <person name="Grigoriev I."/>
        </authorList>
    </citation>
    <scope>NUCLEOTIDE SEQUENCE</scope>
    <source>
        <strain evidence="2">CBS 121167</strain>
    </source>
</reference>
<organism evidence="2 3">
    <name type="scientific">Aplosporella prunicola CBS 121167</name>
    <dbReference type="NCBI Taxonomy" id="1176127"/>
    <lineage>
        <taxon>Eukaryota</taxon>
        <taxon>Fungi</taxon>
        <taxon>Dikarya</taxon>
        <taxon>Ascomycota</taxon>
        <taxon>Pezizomycotina</taxon>
        <taxon>Dothideomycetes</taxon>
        <taxon>Dothideomycetes incertae sedis</taxon>
        <taxon>Botryosphaeriales</taxon>
        <taxon>Aplosporellaceae</taxon>
        <taxon>Aplosporella</taxon>
    </lineage>
</organism>
<dbReference type="InterPro" id="IPR050275">
    <property type="entry name" value="PGM_Phosphatase"/>
</dbReference>
<sequence length="252" mass="28431">MPPTLILIRHAEALHNVNREYHIPDPELSLLGLQQCKDLRDHLRQHLPLADEAELVVVSPMRRTLQTALGGLDWLIKKGVRVRVDALWQENSDKPCDTGSPIPKLQQEFTQVDFSDLDATYPEKRSPKDNIYRFTRSAVVARGQSALASLYDRPEKVIIVVSHSGFLRCAVSGRRYANADYRVFEFVEKYSRGQYELKERESTEGSGGMGRSEKGVAGIVETDFPEEEALNGVEEKLGERTQKEAVAEVPKN</sequence>
<keyword evidence="3" id="KW-1185">Reference proteome</keyword>
<name>A0A6A6BFV7_9PEZI</name>
<gene>
    <name evidence="2" type="ORF">K452DRAFT_287404</name>
</gene>
<dbReference type="OrthoDB" id="496981at2759"/>
<dbReference type="Pfam" id="PF00300">
    <property type="entry name" value="His_Phos_1"/>
    <property type="match status" value="1"/>
</dbReference>
<dbReference type="GO" id="GO:0005737">
    <property type="term" value="C:cytoplasm"/>
    <property type="evidence" value="ECO:0007669"/>
    <property type="project" value="TreeGrafter"/>
</dbReference>
<evidence type="ECO:0000256" key="1">
    <source>
        <dbReference type="SAM" id="MobiDB-lite"/>
    </source>
</evidence>
<dbReference type="Proteomes" id="UP000799438">
    <property type="component" value="Unassembled WGS sequence"/>
</dbReference>
<feature type="compositionally biased region" description="Basic and acidic residues" evidence="1">
    <location>
        <begin position="233"/>
        <end position="252"/>
    </location>
</feature>
<evidence type="ECO:0008006" key="4">
    <source>
        <dbReference type="Google" id="ProtNLM"/>
    </source>
</evidence>
<dbReference type="PANTHER" id="PTHR48100">
    <property type="entry name" value="BROAD-SPECIFICITY PHOSPHATASE YOR283W-RELATED"/>
    <property type="match status" value="1"/>
</dbReference>
<accession>A0A6A6BFV7</accession>
<dbReference type="GO" id="GO:0016791">
    <property type="term" value="F:phosphatase activity"/>
    <property type="evidence" value="ECO:0007669"/>
    <property type="project" value="TreeGrafter"/>
</dbReference>
<dbReference type="AlphaFoldDB" id="A0A6A6BFV7"/>
<dbReference type="Gene3D" id="3.40.50.1240">
    <property type="entry name" value="Phosphoglycerate mutase-like"/>
    <property type="match status" value="1"/>
</dbReference>
<dbReference type="InterPro" id="IPR029033">
    <property type="entry name" value="His_PPase_superfam"/>
</dbReference>
<dbReference type="CDD" id="cd07067">
    <property type="entry name" value="HP_PGM_like"/>
    <property type="match status" value="1"/>
</dbReference>
<dbReference type="InterPro" id="IPR013078">
    <property type="entry name" value="His_Pase_superF_clade-1"/>
</dbReference>
<dbReference type="PANTHER" id="PTHR48100:SF24">
    <property type="entry name" value="PHOSPHOGLYCERATE MUTASE"/>
    <property type="match status" value="1"/>
</dbReference>
<dbReference type="EMBL" id="ML995485">
    <property type="protein sequence ID" value="KAF2142185.1"/>
    <property type="molecule type" value="Genomic_DNA"/>
</dbReference>
<feature type="region of interest" description="Disordered" evidence="1">
    <location>
        <begin position="230"/>
        <end position="252"/>
    </location>
</feature>
<protein>
    <recommendedName>
        <fullName evidence="4">Phosphoglycerate mutase-like protein</fullName>
    </recommendedName>
</protein>